<evidence type="ECO:0000313" key="3">
    <source>
        <dbReference type="Proteomes" id="UP000285326"/>
    </source>
</evidence>
<organism evidence="2 3">
    <name type="scientific">Golovinomyces cichoracearum</name>
    <dbReference type="NCBI Taxonomy" id="62708"/>
    <lineage>
        <taxon>Eukaryota</taxon>
        <taxon>Fungi</taxon>
        <taxon>Dikarya</taxon>
        <taxon>Ascomycota</taxon>
        <taxon>Pezizomycotina</taxon>
        <taxon>Leotiomycetes</taxon>
        <taxon>Erysiphales</taxon>
        <taxon>Erysiphaceae</taxon>
        <taxon>Golovinomyces</taxon>
    </lineage>
</organism>
<reference evidence="2 3" key="1">
    <citation type="journal article" date="2018" name="BMC Genomics">
        <title>Comparative genome analyses reveal sequence features reflecting distinct modes of host-adaptation between dicot and monocot powdery mildew.</title>
        <authorList>
            <person name="Wu Y."/>
            <person name="Ma X."/>
            <person name="Pan Z."/>
            <person name="Kale S.D."/>
            <person name="Song Y."/>
            <person name="King H."/>
            <person name="Zhang Q."/>
            <person name="Presley C."/>
            <person name="Deng X."/>
            <person name="Wei C.I."/>
            <person name="Xiao S."/>
        </authorList>
    </citation>
    <scope>NUCLEOTIDE SEQUENCE [LARGE SCALE GENOMIC DNA]</scope>
    <source>
        <strain evidence="2">UMSG1</strain>
    </source>
</reference>
<dbReference type="Proteomes" id="UP000285326">
    <property type="component" value="Unassembled WGS sequence"/>
</dbReference>
<feature type="chain" id="PRO_5019248836" evidence="1">
    <location>
        <begin position="24"/>
        <end position="233"/>
    </location>
</feature>
<proteinExistence type="predicted"/>
<sequence length="233" mass="26961">MNTHQFSCLLVLIFTCHFAAVSALVTLDTIKEMTIRMDKSTGKITGSRKKYINFDEDEDEIYDPIKTKKSGLLASRALRKIGLFLKSELNQPMKRQPTLAKKYNDKNSYKCIIMRSEFNSFIKSSNKLIDAVEKNIWVPKKLLTVGDLMSEIKSRLSTKSSISRTEKRLIRKRLHRIQKLWASRKPNSENLSFIEQQQKLYDSTSCFSSTPNRVLTENMAIVARLNKLIELFK</sequence>
<dbReference type="EMBL" id="MCBS01017980">
    <property type="protein sequence ID" value="RKF81710.1"/>
    <property type="molecule type" value="Genomic_DNA"/>
</dbReference>
<gene>
    <name evidence="2" type="ORF">GcM1_05829</name>
</gene>
<feature type="signal peptide" evidence="1">
    <location>
        <begin position="1"/>
        <end position="23"/>
    </location>
</feature>
<evidence type="ECO:0000313" key="2">
    <source>
        <dbReference type="EMBL" id="RKF81710.1"/>
    </source>
</evidence>
<protein>
    <submittedName>
        <fullName evidence="2">Uncharacterized protein</fullName>
    </submittedName>
</protein>
<evidence type="ECO:0000256" key="1">
    <source>
        <dbReference type="SAM" id="SignalP"/>
    </source>
</evidence>
<dbReference type="AlphaFoldDB" id="A0A420J4J3"/>
<name>A0A420J4J3_9PEZI</name>
<comment type="caution">
    <text evidence="2">The sequence shown here is derived from an EMBL/GenBank/DDBJ whole genome shotgun (WGS) entry which is preliminary data.</text>
</comment>
<keyword evidence="1" id="KW-0732">Signal</keyword>
<accession>A0A420J4J3</accession>